<comment type="caution">
    <text evidence="2">The sequence shown here is derived from an EMBL/GenBank/DDBJ whole genome shotgun (WGS) entry which is preliminary data.</text>
</comment>
<name>A0A5C7FUD8_9BURK</name>
<gene>
    <name evidence="2" type="ORF">FVD38_16790</name>
</gene>
<keyword evidence="3" id="KW-1185">Reference proteome</keyword>
<protein>
    <submittedName>
        <fullName evidence="2">DUF4019 domain-containing protein</fullName>
    </submittedName>
</protein>
<keyword evidence="1" id="KW-0732">Signal</keyword>
<feature type="signal peptide" evidence="1">
    <location>
        <begin position="1"/>
        <end position="36"/>
    </location>
</feature>
<dbReference type="AlphaFoldDB" id="A0A5C7FUD8"/>
<dbReference type="Proteomes" id="UP000321413">
    <property type="component" value="Unassembled WGS sequence"/>
</dbReference>
<reference evidence="2 3" key="1">
    <citation type="submission" date="2019-08" db="EMBL/GenBank/DDBJ databases">
        <title>Massilia golmudensis sp. nov., isolated from sand in the Qinghai-Tibetan Plateau.</title>
        <authorList>
            <person name="Zhang B."/>
        </authorList>
    </citation>
    <scope>NUCLEOTIDE SEQUENCE [LARGE SCALE GENOMIC DNA]</scope>
    <source>
        <strain evidence="2 3">GEM5</strain>
    </source>
</reference>
<evidence type="ECO:0000313" key="2">
    <source>
        <dbReference type="EMBL" id="TXF98333.1"/>
    </source>
</evidence>
<proteinExistence type="predicted"/>
<dbReference type="EMBL" id="VPFD01000018">
    <property type="protein sequence ID" value="TXF98333.1"/>
    <property type="molecule type" value="Genomic_DNA"/>
</dbReference>
<dbReference type="InterPro" id="IPR025091">
    <property type="entry name" value="DUF4019"/>
</dbReference>
<accession>A0A5C7FUD8</accession>
<dbReference type="Pfam" id="PF13211">
    <property type="entry name" value="DUF4019"/>
    <property type="match status" value="1"/>
</dbReference>
<evidence type="ECO:0000313" key="3">
    <source>
        <dbReference type="Proteomes" id="UP000321413"/>
    </source>
</evidence>
<organism evidence="2 3">
    <name type="scientific">Massilia arenae</name>
    <dbReference type="NCBI Taxonomy" id="2603288"/>
    <lineage>
        <taxon>Bacteria</taxon>
        <taxon>Pseudomonadati</taxon>
        <taxon>Pseudomonadota</taxon>
        <taxon>Betaproteobacteria</taxon>
        <taxon>Burkholderiales</taxon>
        <taxon>Oxalobacteraceae</taxon>
        <taxon>Telluria group</taxon>
        <taxon>Massilia</taxon>
    </lineage>
</organism>
<evidence type="ECO:0000256" key="1">
    <source>
        <dbReference type="SAM" id="SignalP"/>
    </source>
</evidence>
<sequence length="154" mass="16661">MLWVYRFSKPLETAMKQLAPIALAMMFAMPVAAVHAQETEHTKAGVAAAEDWLKLADTGNGAESWRSAGTVFRSAVTAEQWNGMLAGARAPLGELKSRTLASARYTRTLPGAPEADYVVIQYGAVYANRPGVTETVVTSREAEGGWKVITYLIQ</sequence>
<feature type="chain" id="PRO_5022752673" evidence="1">
    <location>
        <begin position="37"/>
        <end position="154"/>
    </location>
</feature>